<evidence type="ECO:0000256" key="3">
    <source>
        <dbReference type="ARBA" id="ARBA00023027"/>
    </source>
</evidence>
<dbReference type="FunFam" id="3.40.50.10140:FF:000007">
    <property type="entry name" value="Disease resistance protein (TIR-NBS-LRR class)"/>
    <property type="match status" value="1"/>
</dbReference>
<dbReference type="EMBL" id="CM002874">
    <property type="protein sequence ID" value="KFK31463.1"/>
    <property type="molecule type" value="Genomic_DNA"/>
</dbReference>
<dbReference type="PROSITE" id="PS50104">
    <property type="entry name" value="TIR"/>
    <property type="match status" value="1"/>
</dbReference>
<evidence type="ECO:0000259" key="5">
    <source>
        <dbReference type="PROSITE" id="PS50104"/>
    </source>
</evidence>
<evidence type="ECO:0000256" key="1">
    <source>
        <dbReference type="ARBA" id="ARBA00022614"/>
    </source>
</evidence>
<dbReference type="InterPro" id="IPR045344">
    <property type="entry name" value="C-JID"/>
</dbReference>
<feature type="region of interest" description="Disordered" evidence="4">
    <location>
        <begin position="649"/>
        <end position="743"/>
    </location>
</feature>
<keyword evidence="7" id="KW-1185">Reference proteome</keyword>
<dbReference type="GO" id="GO:0006952">
    <property type="term" value="P:defense response"/>
    <property type="evidence" value="ECO:0007669"/>
    <property type="project" value="InterPro"/>
</dbReference>
<gene>
    <name evidence="6" type="ordered locus">AALP_Aa6g114900</name>
</gene>
<accession>A0A087GNL1</accession>
<dbReference type="PANTHER" id="PTHR11017">
    <property type="entry name" value="LEUCINE-RICH REPEAT-CONTAINING PROTEIN"/>
    <property type="match status" value="1"/>
</dbReference>
<dbReference type="GO" id="GO:0007165">
    <property type="term" value="P:signal transduction"/>
    <property type="evidence" value="ECO:0007669"/>
    <property type="project" value="InterPro"/>
</dbReference>
<keyword evidence="3" id="KW-0520">NAD</keyword>
<sequence length="796" mass="90178">MVSSSSSSSSHNWEYDVFLSFRGEDVRISFISHLHLALGRKLISAFKDTEIERGLFIGTKLAQTIKDSRIAIVVFSGNYASSSWCLNELAEIMKCKDQLDVIPIFYGLDPSHVRNQTGEFGKTFENTCQEKTEAEKELWEEALTNIGNIAGYHSLKWDNEASMIEAIIDDVLVKLKLTPSMDFSGFVGMEDHIANMSLLLRLESEEVLLPSKSLALKMFCQSAFGQNSPPMRFAKMAYEVTECAGSLPLGLNILGCTKLETLPSGINLESLSCLILDECSLLRSLPDISDNISILSLENTFIKKFPSKWRLVYLVHLNMDGIKNEKLWEGVKLLPVLEIFTLSSSKNLKEIPDLSMAKNLNSFMINNCQSLVEIPSFRLNNLKELRMRICSSLRTFPDFSANISELSLDGTMIEEVPWWIEKFSKLETLTMPRCIKLKYVPPNIYKLHLLEKVDFSNCGALTEASWHGCSSVVSSLAKNCYPKFKVNFINCLNLDQETLIQQKSAFKLLILPGEEVPPYFTHQTNGSIITIPLLLQNSLSQQFFGYRACLAVEMDNSEWYHGHIKIDIHVQCYYKGKPGIRTDFSQYQDVWRQNMKGSHLVIFDYHFLLNKENSPSAELNCDEVDIKFHIDNSEILGCGVQLAEFWEGNESNDDNDHSDKYGDSYDSDLGSETDQSEEYEYSDDSDMGNETDPSEEGGDSDDCNIGSETDQSEEGEHKDICDISNETDDSATSGDSDLETKRSSKRRRWITSINKSLLCPASKHGRNTRCHSEWLIVILLYVPKWRNVFRLGNLMT</sequence>
<dbReference type="SMART" id="SM00255">
    <property type="entry name" value="TIR"/>
    <property type="match status" value="1"/>
</dbReference>
<keyword evidence="1" id="KW-0433">Leucine-rich repeat</keyword>
<dbReference type="AlphaFoldDB" id="A0A087GNL1"/>
<dbReference type="InterPro" id="IPR000157">
    <property type="entry name" value="TIR_dom"/>
</dbReference>
<dbReference type="InterPro" id="IPR032675">
    <property type="entry name" value="LRR_dom_sf"/>
</dbReference>
<dbReference type="Gene3D" id="3.80.10.10">
    <property type="entry name" value="Ribonuclease Inhibitor"/>
    <property type="match status" value="2"/>
</dbReference>
<dbReference type="PANTHER" id="PTHR11017:SF569">
    <property type="entry name" value="DISEASE RESISTANCE PROTEIN"/>
    <property type="match status" value="1"/>
</dbReference>
<evidence type="ECO:0000256" key="4">
    <source>
        <dbReference type="SAM" id="MobiDB-lite"/>
    </source>
</evidence>
<feature type="compositionally biased region" description="Acidic residues" evidence="4">
    <location>
        <begin position="665"/>
        <end position="702"/>
    </location>
</feature>
<dbReference type="OMA" id="CEWENEL"/>
<name>A0A087GNL1_ARAAL</name>
<dbReference type="Pfam" id="PF20160">
    <property type="entry name" value="C-JID"/>
    <property type="match status" value="1"/>
</dbReference>
<evidence type="ECO:0000313" key="6">
    <source>
        <dbReference type="EMBL" id="KFK31463.1"/>
    </source>
</evidence>
<feature type="compositionally biased region" description="Basic and acidic residues" evidence="4">
    <location>
        <begin position="654"/>
        <end position="663"/>
    </location>
</feature>
<evidence type="ECO:0000256" key="2">
    <source>
        <dbReference type="ARBA" id="ARBA00022737"/>
    </source>
</evidence>
<feature type="domain" description="TIR" evidence="5">
    <location>
        <begin position="13"/>
        <end position="175"/>
    </location>
</feature>
<protein>
    <recommendedName>
        <fullName evidence="5">TIR domain-containing protein</fullName>
    </recommendedName>
</protein>
<dbReference type="Proteomes" id="UP000029120">
    <property type="component" value="Chromosome 6"/>
</dbReference>
<dbReference type="Gramene" id="KFK31463">
    <property type="protein sequence ID" value="KFK31463"/>
    <property type="gene ID" value="AALP_AA6G114900"/>
</dbReference>
<dbReference type="SUPFAM" id="SSF52058">
    <property type="entry name" value="L domain-like"/>
    <property type="match status" value="1"/>
</dbReference>
<keyword evidence="2" id="KW-0677">Repeat</keyword>
<evidence type="ECO:0000313" key="7">
    <source>
        <dbReference type="Proteomes" id="UP000029120"/>
    </source>
</evidence>
<organism evidence="6 7">
    <name type="scientific">Arabis alpina</name>
    <name type="common">Alpine rock-cress</name>
    <dbReference type="NCBI Taxonomy" id="50452"/>
    <lineage>
        <taxon>Eukaryota</taxon>
        <taxon>Viridiplantae</taxon>
        <taxon>Streptophyta</taxon>
        <taxon>Embryophyta</taxon>
        <taxon>Tracheophyta</taxon>
        <taxon>Spermatophyta</taxon>
        <taxon>Magnoliopsida</taxon>
        <taxon>eudicotyledons</taxon>
        <taxon>Gunneridae</taxon>
        <taxon>Pentapetalae</taxon>
        <taxon>rosids</taxon>
        <taxon>malvids</taxon>
        <taxon>Brassicales</taxon>
        <taxon>Brassicaceae</taxon>
        <taxon>Arabideae</taxon>
        <taxon>Arabis</taxon>
    </lineage>
</organism>
<dbReference type="Gene3D" id="3.40.50.10140">
    <property type="entry name" value="Toll/interleukin-1 receptor homology (TIR) domain"/>
    <property type="match status" value="1"/>
</dbReference>
<dbReference type="SUPFAM" id="SSF52200">
    <property type="entry name" value="Toll/Interleukin receptor TIR domain"/>
    <property type="match status" value="1"/>
</dbReference>
<dbReference type="InterPro" id="IPR035897">
    <property type="entry name" value="Toll_tir_struct_dom_sf"/>
</dbReference>
<dbReference type="InterPro" id="IPR044974">
    <property type="entry name" value="Disease_R_plants"/>
</dbReference>
<proteinExistence type="predicted"/>
<reference evidence="7" key="1">
    <citation type="journal article" date="2015" name="Nat. Plants">
        <title>Genome expansion of Arabis alpina linked with retrotransposition and reduced symmetric DNA methylation.</title>
        <authorList>
            <person name="Willing E.M."/>
            <person name="Rawat V."/>
            <person name="Mandakova T."/>
            <person name="Maumus F."/>
            <person name="James G.V."/>
            <person name="Nordstroem K.J."/>
            <person name="Becker C."/>
            <person name="Warthmann N."/>
            <person name="Chica C."/>
            <person name="Szarzynska B."/>
            <person name="Zytnicki M."/>
            <person name="Albani M.C."/>
            <person name="Kiefer C."/>
            <person name="Bergonzi S."/>
            <person name="Castaings L."/>
            <person name="Mateos J.L."/>
            <person name="Berns M.C."/>
            <person name="Bujdoso N."/>
            <person name="Piofczyk T."/>
            <person name="de Lorenzo L."/>
            <person name="Barrero-Sicilia C."/>
            <person name="Mateos I."/>
            <person name="Piednoel M."/>
            <person name="Hagmann J."/>
            <person name="Chen-Min-Tao R."/>
            <person name="Iglesias-Fernandez R."/>
            <person name="Schuster S.C."/>
            <person name="Alonso-Blanco C."/>
            <person name="Roudier F."/>
            <person name="Carbonero P."/>
            <person name="Paz-Ares J."/>
            <person name="Davis S.J."/>
            <person name="Pecinka A."/>
            <person name="Quesneville H."/>
            <person name="Colot V."/>
            <person name="Lysak M.A."/>
            <person name="Weigel D."/>
            <person name="Coupland G."/>
            <person name="Schneeberger K."/>
        </authorList>
    </citation>
    <scope>NUCLEOTIDE SEQUENCE [LARGE SCALE GENOMIC DNA]</scope>
    <source>
        <strain evidence="7">cv. Pajares</strain>
    </source>
</reference>
<dbReference type="OrthoDB" id="10008164at2759"/>
<dbReference type="Pfam" id="PF01582">
    <property type="entry name" value="TIR"/>
    <property type="match status" value="1"/>
</dbReference>